<organism evidence="11 12">
    <name type="scientific">Ancylobacter oerskovii</name>
    <dbReference type="NCBI Taxonomy" id="459519"/>
    <lineage>
        <taxon>Bacteria</taxon>
        <taxon>Pseudomonadati</taxon>
        <taxon>Pseudomonadota</taxon>
        <taxon>Alphaproteobacteria</taxon>
        <taxon>Hyphomicrobiales</taxon>
        <taxon>Xanthobacteraceae</taxon>
        <taxon>Ancylobacter</taxon>
    </lineage>
</organism>
<comment type="catalytic activity">
    <reaction evidence="8">
        <text>a quinone + NADH + 5 H(+)(in) = a quinol + NAD(+) + 4 H(+)(out)</text>
        <dbReference type="Rhea" id="RHEA:57888"/>
        <dbReference type="ChEBI" id="CHEBI:15378"/>
        <dbReference type="ChEBI" id="CHEBI:24646"/>
        <dbReference type="ChEBI" id="CHEBI:57540"/>
        <dbReference type="ChEBI" id="CHEBI:57945"/>
        <dbReference type="ChEBI" id="CHEBI:132124"/>
    </reaction>
</comment>
<comment type="subunit">
    <text evidence="8">NDH-1 is composed of 14 different subunits. Subunits NuoB, C, D, E, F, and G constitute the peripheral sector of the complex.</text>
</comment>
<sequence>MNAAVGTASATTTDPNVRNFQINFGPQHPAAHGVLRLVLELDGEVVERVDPHIGLLHRGTEKLIETKTYAQAVPYFDRLDYVAPMNQEHAFCLTIERLLGVEVPKRGQLIRVLYSEIGRILSHMLNVTTQAMDVGALTPPLWGFEEREKLMVFYERASGSRMHAAYFRAGGVHQDLPRQLVEDILAWIDPFLKVCDDLEGLLTDNRIFKQRNVDIGIVSLEDAFAWGFSGVMVRGSGAAWDLRKALPYECYDELEFDIPIGKNCDNYDRYCIRMEEMRQSAYIMRQCCERLLKEPGPVSAVDNKIVPPKRGEMKRSMEALIHHFKLYTEGFHVPAGEVYAAVEAPKGEFGVYLVSDGTNKPYRCKIRAPGFAHLQSMDFMCRGYMLADVSAILGSLDIVFGEVDR</sequence>
<keyword evidence="7 8" id="KW-0830">Ubiquinone</keyword>
<protein>
    <recommendedName>
        <fullName evidence="8">NADH-quinone oxidoreductase subunit D</fullName>
        <ecNumber evidence="8">7.1.1.-</ecNumber>
    </recommendedName>
    <alternativeName>
        <fullName evidence="8">NADH dehydrogenase I subunit D</fullName>
    </alternativeName>
    <alternativeName>
        <fullName evidence="8">NDH-1 subunit D</fullName>
    </alternativeName>
</protein>
<evidence type="ECO:0000256" key="9">
    <source>
        <dbReference type="RuleBase" id="RU003685"/>
    </source>
</evidence>
<comment type="similarity">
    <text evidence="2 8 9">Belongs to the complex I 49 kDa subunit family.</text>
</comment>
<keyword evidence="12" id="KW-1185">Reference proteome</keyword>
<name>A0ABW4Z2P3_9HYPH</name>
<keyword evidence="5 8" id="KW-1278">Translocase</keyword>
<dbReference type="RefSeq" id="WP_213356256.1">
    <property type="nucleotide sequence ID" value="NZ_JAHBGB010000044.1"/>
</dbReference>
<evidence type="ECO:0000256" key="5">
    <source>
        <dbReference type="ARBA" id="ARBA00022967"/>
    </source>
</evidence>
<dbReference type="EMBL" id="JBHUHD010000001">
    <property type="protein sequence ID" value="MFD2142804.1"/>
    <property type="molecule type" value="Genomic_DNA"/>
</dbReference>
<dbReference type="Pfam" id="PF00346">
    <property type="entry name" value="Complex1_49kDa"/>
    <property type="match status" value="1"/>
</dbReference>
<reference evidence="12" key="1">
    <citation type="journal article" date="2019" name="Int. J. Syst. Evol. Microbiol.">
        <title>The Global Catalogue of Microorganisms (GCM) 10K type strain sequencing project: providing services to taxonomists for standard genome sequencing and annotation.</title>
        <authorList>
            <consortium name="The Broad Institute Genomics Platform"/>
            <consortium name="The Broad Institute Genome Sequencing Center for Infectious Disease"/>
            <person name="Wu L."/>
            <person name="Ma J."/>
        </authorList>
    </citation>
    <scope>NUCLEOTIDE SEQUENCE [LARGE SCALE GENOMIC DNA]</scope>
    <source>
        <strain evidence="12">CCM 7435</strain>
    </source>
</reference>
<dbReference type="InterPro" id="IPR029014">
    <property type="entry name" value="NiFe-Hase_large"/>
</dbReference>
<comment type="subcellular location">
    <subcellularLocation>
        <location evidence="8">Cell membrane</location>
        <topology evidence="8">Peripheral membrane protein</topology>
        <orientation evidence="8">Cytoplasmic side</orientation>
    </subcellularLocation>
</comment>
<accession>A0ABW4Z2P3</accession>
<keyword evidence="6 8" id="KW-0520">NAD</keyword>
<keyword evidence="8" id="KW-0472">Membrane</keyword>
<proteinExistence type="inferred from homology"/>
<dbReference type="PROSITE" id="PS00535">
    <property type="entry name" value="COMPLEX1_49K"/>
    <property type="match status" value="1"/>
</dbReference>
<dbReference type="NCBIfam" id="TIGR01962">
    <property type="entry name" value="NuoD"/>
    <property type="match status" value="1"/>
</dbReference>
<dbReference type="Proteomes" id="UP001597299">
    <property type="component" value="Unassembled WGS sequence"/>
</dbReference>
<dbReference type="EC" id="7.1.1.-" evidence="8"/>
<dbReference type="NCBIfam" id="NF004739">
    <property type="entry name" value="PRK06075.1"/>
    <property type="match status" value="1"/>
</dbReference>
<dbReference type="PANTHER" id="PTHR11993">
    <property type="entry name" value="NADH-UBIQUINONE OXIDOREDUCTASE 49 KDA SUBUNIT"/>
    <property type="match status" value="1"/>
</dbReference>
<keyword evidence="4 8" id="KW-0874">Quinone</keyword>
<evidence type="ECO:0000256" key="3">
    <source>
        <dbReference type="ARBA" id="ARBA00022448"/>
    </source>
</evidence>
<evidence type="ECO:0000256" key="4">
    <source>
        <dbReference type="ARBA" id="ARBA00022719"/>
    </source>
</evidence>
<dbReference type="SUPFAM" id="SSF56762">
    <property type="entry name" value="HydB/Nqo4-like"/>
    <property type="match status" value="1"/>
</dbReference>
<gene>
    <name evidence="8" type="primary">nuoD</name>
    <name evidence="11" type="ORF">ACFSNC_20540</name>
</gene>
<evidence type="ECO:0000256" key="1">
    <source>
        <dbReference type="ARBA" id="ARBA00002378"/>
    </source>
</evidence>
<dbReference type="InterPro" id="IPR001135">
    <property type="entry name" value="NADH_Q_OxRdtase_suD"/>
</dbReference>
<dbReference type="Gene3D" id="1.10.645.10">
    <property type="entry name" value="Cytochrome-c3 Hydrogenase, chain B"/>
    <property type="match status" value="1"/>
</dbReference>
<dbReference type="InterPro" id="IPR014029">
    <property type="entry name" value="NADH_UbQ_OxRdtase_49kDa_CS"/>
</dbReference>
<evidence type="ECO:0000313" key="11">
    <source>
        <dbReference type="EMBL" id="MFD2142804.1"/>
    </source>
</evidence>
<comment type="function">
    <text evidence="1 8">NDH-1 shuttles electrons from NADH, via FMN and iron-sulfur (Fe-S) centers, to quinones in the respiratory chain. The immediate electron acceptor for the enzyme in this species is believed to be ubiquinone. Couples the redox reaction to proton translocation (for every two electrons transferred, four hydrogen ions are translocated across the cytoplasmic membrane), and thus conserves the redox energy in a proton gradient.</text>
</comment>
<evidence type="ECO:0000256" key="7">
    <source>
        <dbReference type="ARBA" id="ARBA00023075"/>
    </source>
</evidence>
<keyword evidence="8" id="KW-1003">Cell membrane</keyword>
<feature type="domain" description="NADH-quinone oxidoreductase subunit D" evidence="10">
    <location>
        <begin position="133"/>
        <end position="405"/>
    </location>
</feature>
<comment type="caution">
    <text evidence="11">The sequence shown here is derived from an EMBL/GenBank/DDBJ whole genome shotgun (WGS) entry which is preliminary data.</text>
</comment>
<evidence type="ECO:0000256" key="6">
    <source>
        <dbReference type="ARBA" id="ARBA00023027"/>
    </source>
</evidence>
<dbReference type="PANTHER" id="PTHR11993:SF10">
    <property type="entry name" value="NADH DEHYDROGENASE [UBIQUINONE] IRON-SULFUR PROTEIN 2, MITOCHONDRIAL"/>
    <property type="match status" value="1"/>
</dbReference>
<evidence type="ECO:0000313" key="12">
    <source>
        <dbReference type="Proteomes" id="UP001597299"/>
    </source>
</evidence>
<evidence type="ECO:0000256" key="2">
    <source>
        <dbReference type="ARBA" id="ARBA00005769"/>
    </source>
</evidence>
<evidence type="ECO:0000256" key="8">
    <source>
        <dbReference type="HAMAP-Rule" id="MF_01358"/>
    </source>
</evidence>
<dbReference type="InterPro" id="IPR022885">
    <property type="entry name" value="NDH1_su_D/H"/>
</dbReference>
<dbReference type="HAMAP" id="MF_01358">
    <property type="entry name" value="NDH1_NuoD"/>
    <property type="match status" value="1"/>
</dbReference>
<keyword evidence="3 8" id="KW-0813">Transport</keyword>
<evidence type="ECO:0000259" key="10">
    <source>
        <dbReference type="Pfam" id="PF00346"/>
    </source>
</evidence>